<dbReference type="AlphaFoldDB" id="A0A0G4GSJ0"/>
<gene>
    <name evidence="2" type="ORF">Cvel_23199</name>
</gene>
<reference evidence="2" key="1">
    <citation type="submission" date="2014-11" db="EMBL/GenBank/DDBJ databases">
        <authorList>
            <person name="Otto D Thomas"/>
            <person name="Naeem Raeece"/>
        </authorList>
    </citation>
    <scope>NUCLEOTIDE SEQUENCE</scope>
</reference>
<name>A0A0G4GSJ0_9ALVE</name>
<dbReference type="EMBL" id="CDMZ01001507">
    <property type="protein sequence ID" value="CEM33613.1"/>
    <property type="molecule type" value="Genomic_DNA"/>
</dbReference>
<protein>
    <submittedName>
        <fullName evidence="2">Uncharacterized protein</fullName>
    </submittedName>
</protein>
<proteinExistence type="predicted"/>
<dbReference type="Gene3D" id="3.40.30.10">
    <property type="entry name" value="Glutaredoxin"/>
    <property type="match status" value="1"/>
</dbReference>
<feature type="region of interest" description="Disordered" evidence="1">
    <location>
        <begin position="348"/>
        <end position="400"/>
    </location>
</feature>
<feature type="compositionally biased region" description="Low complexity" evidence="1">
    <location>
        <begin position="108"/>
        <end position="124"/>
    </location>
</feature>
<accession>A0A0G4GSJ0</accession>
<evidence type="ECO:0000256" key="1">
    <source>
        <dbReference type="SAM" id="MobiDB-lite"/>
    </source>
</evidence>
<organism evidence="2">
    <name type="scientific">Chromera velia CCMP2878</name>
    <dbReference type="NCBI Taxonomy" id="1169474"/>
    <lineage>
        <taxon>Eukaryota</taxon>
        <taxon>Sar</taxon>
        <taxon>Alveolata</taxon>
        <taxon>Colpodellida</taxon>
        <taxon>Chromeraceae</taxon>
        <taxon>Chromera</taxon>
    </lineage>
</organism>
<feature type="region of interest" description="Disordered" evidence="1">
    <location>
        <begin position="1"/>
        <end position="124"/>
    </location>
</feature>
<dbReference type="VEuPathDB" id="CryptoDB:Cvel_23199"/>
<sequence length="450" mass="48442">MQQESSGKAAGLDRDRPSLVEVEGNEDEEMNGQMRGQASGGRGGDQKVLWPMALERLWEEGGEGQCGDVQNGSARRQIEGQSEGDKKENEQMGEEENAERGGKMEDVPASSSSSSPPSSVLSESQLRILLERERAERTSEKTLALFERVEKGETDQDWLDIVDTMQRRILKQSGFVASNSGNGKIPKKRFEKALFEMRTAHRRFPSLATIPIQVRYQRAGPCPVPENSVLSNDVPLFLASSSAAPSETSLFAFLDTSHAAVSPSPPQPATAPAAASNVTLSRSLMSSLLFVYIEEAHAEDEWPIRSARFNADRGPVNLPQSHSLERRRQNAVSFAKAFDVPFPVLLDPPAGGQPLSQEEGGVSEQPAAAAGGAGGSSSSSSSSSDEPVPPPCSPRQSSQGPFASLFRPWPARLLVFEGRKLIFASVPSDADFGIALCTFLDLMSANAALQ</sequence>
<evidence type="ECO:0000313" key="2">
    <source>
        <dbReference type="EMBL" id="CEM33613.1"/>
    </source>
</evidence>